<dbReference type="InterPro" id="IPR012347">
    <property type="entry name" value="Ferritin-like"/>
</dbReference>
<dbReference type="Proteomes" id="UP000190857">
    <property type="component" value="Unassembled WGS sequence"/>
</dbReference>
<keyword evidence="2" id="KW-1133">Transmembrane helix</keyword>
<sequence length="270" mass="28801">MTDTPDARTDAPLPHAAARGIRRRTDARGTTDTEPTDAELEAFEAAQRAPKPRLPRWMLVVASILVIVVVGLVAFSVGRLSTLADPTPTQNSAEAGFSRDMQLHHDQGVELAFLIRDRSTSDDIRTLAYDIAFTQANQSGQMLGWLQSWGLPAAASEPSMTWMTRPTLEGASHAHGGTSTDAAAHEPGAPMPGLATPAQIQQLTDATGTDAEKIFLTLMIAHHKGAIEMADAVLERSTNTAVTKFARGVVNSQESEIGLMEDLLAKRGGA</sequence>
<keyword evidence="2" id="KW-0472">Membrane</keyword>
<dbReference type="EMBL" id="FUZP01000001">
    <property type="protein sequence ID" value="SKC41744.1"/>
    <property type="molecule type" value="Genomic_DNA"/>
</dbReference>
<organism evidence="4 5">
    <name type="scientific">Okibacterium fritillariae</name>
    <dbReference type="NCBI Taxonomy" id="123320"/>
    <lineage>
        <taxon>Bacteria</taxon>
        <taxon>Bacillati</taxon>
        <taxon>Actinomycetota</taxon>
        <taxon>Actinomycetes</taxon>
        <taxon>Micrococcales</taxon>
        <taxon>Microbacteriaceae</taxon>
        <taxon>Okibacterium</taxon>
    </lineage>
</organism>
<keyword evidence="2" id="KW-0812">Transmembrane</keyword>
<evidence type="ECO:0000256" key="1">
    <source>
        <dbReference type="SAM" id="MobiDB-lite"/>
    </source>
</evidence>
<dbReference type="InterPro" id="IPR005183">
    <property type="entry name" value="DUF305_CopM-like"/>
</dbReference>
<accession>A0A1T5IRD5</accession>
<feature type="region of interest" description="Disordered" evidence="1">
    <location>
        <begin position="169"/>
        <end position="188"/>
    </location>
</feature>
<gene>
    <name evidence="4" type="ORF">SAMN06309945_0776</name>
</gene>
<feature type="domain" description="DUF305" evidence="3">
    <location>
        <begin position="94"/>
        <end position="264"/>
    </location>
</feature>
<name>A0A1T5IRD5_9MICO</name>
<evidence type="ECO:0000313" key="5">
    <source>
        <dbReference type="Proteomes" id="UP000190857"/>
    </source>
</evidence>
<dbReference type="OrthoDB" id="26872at2"/>
<evidence type="ECO:0000259" key="3">
    <source>
        <dbReference type="Pfam" id="PF03713"/>
    </source>
</evidence>
<feature type="region of interest" description="Disordered" evidence="1">
    <location>
        <begin position="1"/>
        <end position="36"/>
    </location>
</feature>
<protein>
    <submittedName>
        <fullName evidence="4">Uncharacterized conserved protein, DUF305 family</fullName>
    </submittedName>
</protein>
<dbReference type="PANTHER" id="PTHR36933">
    <property type="entry name" value="SLL0788 PROTEIN"/>
    <property type="match status" value="1"/>
</dbReference>
<feature type="transmembrane region" description="Helical" evidence="2">
    <location>
        <begin position="57"/>
        <end position="78"/>
    </location>
</feature>
<dbReference type="AlphaFoldDB" id="A0A1T5IRD5"/>
<reference evidence="4 5" key="1">
    <citation type="submission" date="2017-02" db="EMBL/GenBank/DDBJ databases">
        <authorList>
            <person name="Peterson S.W."/>
        </authorList>
    </citation>
    <scope>NUCLEOTIDE SEQUENCE [LARGE SCALE GENOMIC DNA]</scope>
    <source>
        <strain evidence="4 5">VKM Ac-2059</strain>
    </source>
</reference>
<dbReference type="STRING" id="123320.SAMN06309945_0776"/>
<dbReference type="PANTHER" id="PTHR36933:SF1">
    <property type="entry name" value="SLL0788 PROTEIN"/>
    <property type="match status" value="1"/>
</dbReference>
<dbReference type="Gene3D" id="1.20.1260.10">
    <property type="match status" value="1"/>
</dbReference>
<keyword evidence="5" id="KW-1185">Reference proteome</keyword>
<evidence type="ECO:0000313" key="4">
    <source>
        <dbReference type="EMBL" id="SKC41744.1"/>
    </source>
</evidence>
<dbReference type="Pfam" id="PF03713">
    <property type="entry name" value="DUF305"/>
    <property type="match status" value="1"/>
</dbReference>
<dbReference type="RefSeq" id="WP_079726948.1">
    <property type="nucleotide sequence ID" value="NZ_FUZP01000001.1"/>
</dbReference>
<evidence type="ECO:0000256" key="2">
    <source>
        <dbReference type="SAM" id="Phobius"/>
    </source>
</evidence>
<proteinExistence type="predicted"/>